<dbReference type="Proteomes" id="UP001142055">
    <property type="component" value="Chromosome 1"/>
</dbReference>
<dbReference type="GO" id="GO:0010485">
    <property type="term" value="F:histone H4 acetyltransferase activity"/>
    <property type="evidence" value="ECO:0007669"/>
    <property type="project" value="InterPro"/>
</dbReference>
<evidence type="ECO:0000256" key="4">
    <source>
        <dbReference type="ARBA" id="ARBA00012950"/>
    </source>
</evidence>
<evidence type="ECO:0000256" key="11">
    <source>
        <dbReference type="ARBA" id="ARBA00049524"/>
    </source>
</evidence>
<name>A0A9Q0MHQ1_BLOTA</name>
<comment type="subcellular location">
    <subcellularLocation>
        <location evidence="2">Cytoplasm</location>
    </subcellularLocation>
    <subcellularLocation>
        <location evidence="1">Nucleus</location>
    </subcellularLocation>
</comment>
<dbReference type="InterPro" id="IPR016181">
    <property type="entry name" value="Acyl_CoA_acyltransferase"/>
</dbReference>
<dbReference type="OMA" id="AYLHYRF"/>
<keyword evidence="8" id="KW-0539">Nucleus</keyword>
<proteinExistence type="inferred from homology"/>
<evidence type="ECO:0000256" key="5">
    <source>
        <dbReference type="ARBA" id="ARBA00015043"/>
    </source>
</evidence>
<dbReference type="OrthoDB" id="424551at2759"/>
<gene>
    <name evidence="13" type="ORF">RDWZM_002335</name>
</gene>
<feature type="domain" description="N-acetyltransferase" evidence="12">
    <location>
        <begin position="72"/>
        <end position="217"/>
    </location>
</feature>
<organism evidence="13 14">
    <name type="scientific">Blomia tropicalis</name>
    <name type="common">Mite</name>
    <dbReference type="NCBI Taxonomy" id="40697"/>
    <lineage>
        <taxon>Eukaryota</taxon>
        <taxon>Metazoa</taxon>
        <taxon>Ecdysozoa</taxon>
        <taxon>Arthropoda</taxon>
        <taxon>Chelicerata</taxon>
        <taxon>Arachnida</taxon>
        <taxon>Acari</taxon>
        <taxon>Acariformes</taxon>
        <taxon>Sarcoptiformes</taxon>
        <taxon>Astigmata</taxon>
        <taxon>Glycyphagoidea</taxon>
        <taxon>Echimyopodidae</taxon>
        <taxon>Blomia</taxon>
    </lineage>
</organism>
<dbReference type="PANTHER" id="PTHR20531">
    <property type="entry name" value="N-ALPHA-ACETYLTRANSFERASE 40"/>
    <property type="match status" value="1"/>
</dbReference>
<accession>A0A9Q0MHQ1</accession>
<dbReference type="SUPFAM" id="SSF55729">
    <property type="entry name" value="Acyl-CoA N-acyltransferases (Nat)"/>
    <property type="match status" value="1"/>
</dbReference>
<dbReference type="Pfam" id="PF00583">
    <property type="entry name" value="Acetyltransf_1"/>
    <property type="match status" value="1"/>
</dbReference>
<dbReference type="GO" id="GO:0043998">
    <property type="term" value="F:histone H2A acetyltransferase activity"/>
    <property type="evidence" value="ECO:0007669"/>
    <property type="project" value="InterPro"/>
</dbReference>
<dbReference type="CDD" id="cd04301">
    <property type="entry name" value="NAT_SF"/>
    <property type="match status" value="1"/>
</dbReference>
<reference evidence="13" key="1">
    <citation type="submission" date="2022-12" db="EMBL/GenBank/DDBJ databases">
        <title>Genome assemblies of Blomia tropicalis.</title>
        <authorList>
            <person name="Cui Y."/>
        </authorList>
    </citation>
    <scope>NUCLEOTIDE SEQUENCE</scope>
    <source>
        <tissue evidence="13">Adult mites</tissue>
    </source>
</reference>
<keyword evidence="6" id="KW-0963">Cytoplasm</keyword>
<keyword evidence="9" id="KW-0012">Acyltransferase</keyword>
<dbReference type="EMBL" id="JAPWDV010000001">
    <property type="protein sequence ID" value="KAJ6223790.1"/>
    <property type="molecule type" value="Genomic_DNA"/>
</dbReference>
<comment type="catalytic activity">
    <reaction evidence="10">
        <text>N-terminal L-seryl-[histone H2A] + acetyl-CoA = N-terminal N(alpha)-acetyl-L-seryl-[histone H2A] + CoA + H(+)</text>
        <dbReference type="Rhea" id="RHEA:50600"/>
        <dbReference type="Rhea" id="RHEA-COMP:12742"/>
        <dbReference type="Rhea" id="RHEA-COMP:12744"/>
        <dbReference type="ChEBI" id="CHEBI:15378"/>
        <dbReference type="ChEBI" id="CHEBI:57287"/>
        <dbReference type="ChEBI" id="CHEBI:57288"/>
        <dbReference type="ChEBI" id="CHEBI:64738"/>
        <dbReference type="ChEBI" id="CHEBI:83690"/>
        <dbReference type="EC" id="2.3.1.257"/>
    </reaction>
</comment>
<dbReference type="GO" id="GO:0005737">
    <property type="term" value="C:cytoplasm"/>
    <property type="evidence" value="ECO:0007669"/>
    <property type="project" value="UniProtKB-SubCell"/>
</dbReference>
<dbReference type="AlphaFoldDB" id="A0A9Q0MHQ1"/>
<sequence length="224" mass="26311">MTKPKRHSSANATIPYEMLLRLANEKQNPLQKLPDFTKDCLHKNILTVDGDKTLSLNISCHQWRDLSEEVRNWMVDLTENNMKQLYEQSAWGWNRKSKQSELRHDDARHLLVHSTESNQPIAFVHFRFEKGYVSEATLYCYELQVEEQYRHQGIGKCLMGILMELAAQYRMKKVLLTVLKQNTEAMRFYTEGLKFIIDTHSPSKFGDNADYEILSKRIDPQTKK</sequence>
<dbReference type="InterPro" id="IPR039949">
    <property type="entry name" value="NAA40"/>
</dbReference>
<evidence type="ECO:0000313" key="14">
    <source>
        <dbReference type="Proteomes" id="UP001142055"/>
    </source>
</evidence>
<evidence type="ECO:0000256" key="2">
    <source>
        <dbReference type="ARBA" id="ARBA00004496"/>
    </source>
</evidence>
<evidence type="ECO:0000256" key="6">
    <source>
        <dbReference type="ARBA" id="ARBA00022490"/>
    </source>
</evidence>
<dbReference type="InterPro" id="IPR000182">
    <property type="entry name" value="GNAT_dom"/>
</dbReference>
<evidence type="ECO:0000256" key="10">
    <source>
        <dbReference type="ARBA" id="ARBA00047821"/>
    </source>
</evidence>
<evidence type="ECO:0000256" key="1">
    <source>
        <dbReference type="ARBA" id="ARBA00004123"/>
    </source>
</evidence>
<evidence type="ECO:0000259" key="12">
    <source>
        <dbReference type="PROSITE" id="PS51186"/>
    </source>
</evidence>
<dbReference type="GO" id="GO:0005634">
    <property type="term" value="C:nucleus"/>
    <property type="evidence" value="ECO:0007669"/>
    <property type="project" value="UniProtKB-SubCell"/>
</dbReference>
<dbReference type="PROSITE" id="PS51186">
    <property type="entry name" value="GNAT"/>
    <property type="match status" value="1"/>
</dbReference>
<comment type="caution">
    <text evidence="13">The sequence shown here is derived from an EMBL/GenBank/DDBJ whole genome shotgun (WGS) entry which is preliminary data.</text>
</comment>
<dbReference type="PANTHER" id="PTHR20531:SF1">
    <property type="entry name" value="N-ALPHA-ACETYLTRANSFERASE 40"/>
    <property type="match status" value="1"/>
</dbReference>
<evidence type="ECO:0000256" key="7">
    <source>
        <dbReference type="ARBA" id="ARBA00022679"/>
    </source>
</evidence>
<comment type="similarity">
    <text evidence="3">Belongs to the acetyltransferase family. NAA40 subfamily.</text>
</comment>
<evidence type="ECO:0000256" key="8">
    <source>
        <dbReference type="ARBA" id="ARBA00023242"/>
    </source>
</evidence>
<evidence type="ECO:0000313" key="13">
    <source>
        <dbReference type="EMBL" id="KAJ6223790.1"/>
    </source>
</evidence>
<keyword evidence="14" id="KW-1185">Reference proteome</keyword>
<dbReference type="GO" id="GO:1990189">
    <property type="term" value="F:protein N-terminal-serine acetyltransferase activity"/>
    <property type="evidence" value="ECO:0007669"/>
    <property type="project" value="UniProtKB-EC"/>
</dbReference>
<comment type="catalytic activity">
    <reaction evidence="11">
        <text>N-terminal L-seryl-[histone H4] + acetyl-CoA = N-terminal N(alpha)-acetyl-L-seryl-[histone H4] + CoA + H(+)</text>
        <dbReference type="Rhea" id="RHEA:50596"/>
        <dbReference type="Rhea" id="RHEA-COMP:12740"/>
        <dbReference type="Rhea" id="RHEA-COMP:12743"/>
        <dbReference type="ChEBI" id="CHEBI:15378"/>
        <dbReference type="ChEBI" id="CHEBI:57287"/>
        <dbReference type="ChEBI" id="CHEBI:57288"/>
        <dbReference type="ChEBI" id="CHEBI:64738"/>
        <dbReference type="ChEBI" id="CHEBI:83690"/>
        <dbReference type="EC" id="2.3.1.257"/>
    </reaction>
</comment>
<evidence type="ECO:0000256" key="3">
    <source>
        <dbReference type="ARBA" id="ARBA00008870"/>
    </source>
</evidence>
<protein>
    <recommendedName>
        <fullName evidence="5">N-alpha-acetyltransferase 40</fullName>
        <ecNumber evidence="4">2.3.1.257</ecNumber>
    </recommendedName>
</protein>
<dbReference type="EC" id="2.3.1.257" evidence="4"/>
<evidence type="ECO:0000256" key="9">
    <source>
        <dbReference type="ARBA" id="ARBA00023315"/>
    </source>
</evidence>
<keyword evidence="7" id="KW-0808">Transferase</keyword>
<dbReference type="Gene3D" id="3.40.630.30">
    <property type="match status" value="1"/>
</dbReference>